<accession>A0ABR4C007</accession>
<dbReference type="Proteomes" id="UP001595075">
    <property type="component" value="Unassembled WGS sequence"/>
</dbReference>
<reference evidence="1 2" key="1">
    <citation type="journal article" date="2024" name="Commun. Biol.">
        <title>Comparative genomic analysis of thermophilic fungi reveals convergent evolutionary adaptations and gene losses.</title>
        <authorList>
            <person name="Steindorff A.S."/>
            <person name="Aguilar-Pontes M.V."/>
            <person name="Robinson A.J."/>
            <person name="Andreopoulos B."/>
            <person name="LaButti K."/>
            <person name="Kuo A."/>
            <person name="Mondo S."/>
            <person name="Riley R."/>
            <person name="Otillar R."/>
            <person name="Haridas S."/>
            <person name="Lipzen A."/>
            <person name="Grimwood J."/>
            <person name="Schmutz J."/>
            <person name="Clum A."/>
            <person name="Reid I.D."/>
            <person name="Moisan M.C."/>
            <person name="Butler G."/>
            <person name="Nguyen T.T.M."/>
            <person name="Dewar K."/>
            <person name="Conant G."/>
            <person name="Drula E."/>
            <person name="Henrissat B."/>
            <person name="Hansel C."/>
            <person name="Singer S."/>
            <person name="Hutchinson M.I."/>
            <person name="de Vries R.P."/>
            <person name="Natvig D.O."/>
            <person name="Powell A.J."/>
            <person name="Tsang A."/>
            <person name="Grigoriev I.V."/>
        </authorList>
    </citation>
    <scope>NUCLEOTIDE SEQUENCE [LARGE SCALE GENOMIC DNA]</scope>
    <source>
        <strain evidence="1 2">CBS 494.80</strain>
    </source>
</reference>
<proteinExistence type="predicted"/>
<sequence length="87" mass="9332">MGIAIDQNLEIAACFGSDATVSALRWQMAVPIKKDITAIRDARANGVDIKSITLPTLGGKDIATWFGSDATAGGIKFQYFTKIKKDI</sequence>
<keyword evidence="2" id="KW-1185">Reference proteome</keyword>
<evidence type="ECO:0000313" key="1">
    <source>
        <dbReference type="EMBL" id="KAL2062716.1"/>
    </source>
</evidence>
<dbReference type="EMBL" id="JAZHXI010000016">
    <property type="protein sequence ID" value="KAL2062716.1"/>
    <property type="molecule type" value="Genomic_DNA"/>
</dbReference>
<evidence type="ECO:0000313" key="2">
    <source>
        <dbReference type="Proteomes" id="UP001595075"/>
    </source>
</evidence>
<protein>
    <submittedName>
        <fullName evidence="1">Uncharacterized protein</fullName>
    </submittedName>
</protein>
<comment type="caution">
    <text evidence="1">The sequence shown here is derived from an EMBL/GenBank/DDBJ whole genome shotgun (WGS) entry which is preliminary data.</text>
</comment>
<gene>
    <name evidence="1" type="ORF">VTL71DRAFT_5788</name>
</gene>
<name>A0ABR4C007_9HELO</name>
<organism evidence="1 2">
    <name type="scientific">Oculimacula yallundae</name>
    <dbReference type="NCBI Taxonomy" id="86028"/>
    <lineage>
        <taxon>Eukaryota</taxon>
        <taxon>Fungi</taxon>
        <taxon>Dikarya</taxon>
        <taxon>Ascomycota</taxon>
        <taxon>Pezizomycotina</taxon>
        <taxon>Leotiomycetes</taxon>
        <taxon>Helotiales</taxon>
        <taxon>Ploettnerulaceae</taxon>
        <taxon>Oculimacula</taxon>
    </lineage>
</organism>